<dbReference type="SUPFAM" id="SSF53098">
    <property type="entry name" value="Ribonuclease H-like"/>
    <property type="match status" value="1"/>
</dbReference>
<protein>
    <recommendedName>
        <fullName evidence="6">Reverse transcriptase</fullName>
    </recommendedName>
</protein>
<name>A0A803P9C5_CANSA</name>
<dbReference type="GO" id="GO:0004523">
    <property type="term" value="F:RNA-DNA hybrid ribonuclease activity"/>
    <property type="evidence" value="ECO:0007669"/>
    <property type="project" value="InterPro"/>
</dbReference>
<dbReference type="GO" id="GO:0008270">
    <property type="term" value="F:zinc ion binding"/>
    <property type="evidence" value="ECO:0007669"/>
    <property type="project" value="UniProtKB-KW"/>
</dbReference>
<dbReference type="InterPro" id="IPR025836">
    <property type="entry name" value="Zn_knuckle_CX2CX4HX4C"/>
</dbReference>
<dbReference type="InterPro" id="IPR002156">
    <property type="entry name" value="RNaseH_domain"/>
</dbReference>
<dbReference type="GO" id="GO:0003676">
    <property type="term" value="F:nucleic acid binding"/>
    <property type="evidence" value="ECO:0007669"/>
    <property type="project" value="InterPro"/>
</dbReference>
<reference evidence="4" key="1">
    <citation type="submission" date="2018-11" db="EMBL/GenBank/DDBJ databases">
        <authorList>
            <person name="Grassa J C."/>
        </authorList>
    </citation>
    <scope>NUCLEOTIDE SEQUENCE [LARGE SCALE GENOMIC DNA]</scope>
</reference>
<dbReference type="Gene3D" id="3.60.10.10">
    <property type="entry name" value="Endonuclease/exonuclease/phosphatase"/>
    <property type="match status" value="1"/>
</dbReference>
<keyword evidence="1" id="KW-0862">Zinc</keyword>
<dbReference type="Pfam" id="PF14392">
    <property type="entry name" value="zf-CCHC_4"/>
    <property type="match status" value="1"/>
</dbReference>
<dbReference type="PANTHER" id="PTHR33116">
    <property type="entry name" value="REVERSE TRANSCRIPTASE ZINC-BINDING DOMAIN-CONTAINING PROTEIN-RELATED-RELATED"/>
    <property type="match status" value="1"/>
</dbReference>
<dbReference type="SUPFAM" id="SSF56219">
    <property type="entry name" value="DNase I-like"/>
    <property type="match status" value="1"/>
</dbReference>
<dbReference type="EMBL" id="UZAU01000261">
    <property type="status" value="NOT_ANNOTATED_CDS"/>
    <property type="molecule type" value="Genomic_DNA"/>
</dbReference>
<sequence>MALQNVTPESMIFTPFWVQAYRLPFLSKSRSLAKSLGNLLGEFVTVFEDSLNEGWGPFLRFKVRLDITKPLLRGKMISLPKVRDEFWLEFRYERLPNYCMECGVIGHLYQKCPQFLENIDNGIEPELSYGPTLNGSPLPSSSYDRYRSDFSKGNAWPLLTRLARNSLTATLPRINHRPPAHPQPLLIGEGSNARVVTPPYGPNHATTNNQNMAASTIFTPGVLTNSSLISTTSVKTTTFSSSSTDPIHTPSASSSLLVTSATHIDVYIPDIGIHSTNIPTTQIHLPFATYPPTDSISNNLTTSVLPMPFIPNSTSTTQLIISGCCHAQGLVDQENVNPNCRVKRQKESKSLRQTLKRCRGSQGLDTSSFGDFNAIPLLIMKLLSWNARGLGNSSAFRRLQLLVSEQSPQVLLLMETKLCDGALSRFKLSLNFNNGLEVSRVGLKGGIMLLWKDGVDVTLLSMNTNHFDCYVLFDDGPRWHLSAIYGFPEAINKKHTWALIRRLADVSPLDPWLLIGDINEIFAQEHKSCGPLRPDNQMQAFRSTMDQCFLNALHVLGDDFTWAKNRKRGTGLKERIDWCLINNVWKDSLVHPILTHLDYYGSDHRVLSAEINFSQQQVPAVRRKSRFRFEKIWLKDEECCDIISRRWFSADHLDPAAGFRECVERCSKQLQDWHIKKYGKMKKKISKAQKEVSRLNSVASVTDLEPAATAAHVQAVQSAECILEELLANEEQYWHQRSRVEWLQSGDRNTKFFHSKASARRSNNKIKELRDVDGSVITSKDGIAHLVADYFSKLFTATDEDHWALSHVLSTIPTTISPQQNDSLLLEFTGPEVYAALKSMGSDKSPGVDGLSAMFYQNYWHIVGDLVTKVVLNVLNHGGSPEAFNKTLITLIPKIKKPKEMKDFRPISLCNVIYKIISKMLATRFKEVLPSVISKTQSAFLSNRLITDNILVAFELIHNLKHRKRGSNGYATLKLDMSKAFDRVEWSFIAAVMSKMGFNIRWISLIMSCLHTNSFSFIINGEVTGLVTPQRGLRQGDPLLKYEEQIGRLKGLAVSRHSPTISHLLFADDSLLFCQANDRSCGAIKRALDIYHRASGQQLNADKSVMSFSPNTPESVQNSFQQILGMPICECHESYLGLPAYSERDKSQLFSNIKEKIWKLMHAWNDKIFSIGGKEVLLKAVVQSIPTYAMSCFRLSAKFCKEIEAMMARFWWGSTSDNKEIHWKKWRFLCKSKGSGATGGGLSSITWQGIVWGRELLAKGLRLKVGTGSSISCVDDSWIPGHKSFKPYCYTGDHSNVVADYISSNREWNLELLNTHFSPHDVEHILTIPLSFLPTNDRWIWHYDVSGDYSVSTGYNFASSLEEDDISSCSHTQETWWKAWESIGHALFSCCHAKDVWTLSGFIIDFSNADHMSDGDYLMHLSTIYSKQDLECILCLMWFIWSNRNSYIHATSTPVGGLRTSPIPTAKWQPPPENNYKLNVDAALDSSRSKIGIGVIVRNSAGQVVGAMSKPAVGNFKSQEMEAKAMFVGLSWAKQYQIPIDYVETDCLMLVNALNGCISHNSSFFGLVSDVTFHLSSFSNVCVSHVKRDANQAAHNLAKQALQLDNDCMWLGEIPSTIFSVVVNNSL</sequence>
<dbReference type="CDD" id="cd01650">
    <property type="entry name" value="RT_nLTR_like"/>
    <property type="match status" value="1"/>
</dbReference>
<dbReference type="InterPro" id="IPR000477">
    <property type="entry name" value="RT_dom"/>
</dbReference>
<organism evidence="4 5">
    <name type="scientific">Cannabis sativa</name>
    <name type="common">Hemp</name>
    <name type="synonym">Marijuana</name>
    <dbReference type="NCBI Taxonomy" id="3483"/>
    <lineage>
        <taxon>Eukaryota</taxon>
        <taxon>Viridiplantae</taxon>
        <taxon>Streptophyta</taxon>
        <taxon>Embryophyta</taxon>
        <taxon>Tracheophyta</taxon>
        <taxon>Spermatophyta</taxon>
        <taxon>Magnoliopsida</taxon>
        <taxon>eudicotyledons</taxon>
        <taxon>Gunneridae</taxon>
        <taxon>Pentapetalae</taxon>
        <taxon>rosids</taxon>
        <taxon>fabids</taxon>
        <taxon>Rosales</taxon>
        <taxon>Cannabaceae</taxon>
        <taxon>Cannabis</taxon>
    </lineage>
</organism>
<dbReference type="SUPFAM" id="SSF56672">
    <property type="entry name" value="DNA/RNA polymerases"/>
    <property type="match status" value="1"/>
</dbReference>
<dbReference type="Proteomes" id="UP000596661">
    <property type="component" value="Chromosome 3"/>
</dbReference>
<reference evidence="4" key="2">
    <citation type="submission" date="2021-03" db="UniProtKB">
        <authorList>
            <consortium name="EnsemblPlants"/>
        </authorList>
    </citation>
    <scope>IDENTIFICATION</scope>
</reference>
<dbReference type="PROSITE" id="PS50158">
    <property type="entry name" value="ZF_CCHC"/>
    <property type="match status" value="1"/>
</dbReference>
<dbReference type="EnsemblPlants" id="evm.model.03.517">
    <property type="protein sequence ID" value="cds.evm.model.03.517"/>
    <property type="gene ID" value="evm.TU.03.517"/>
</dbReference>
<evidence type="ECO:0000256" key="1">
    <source>
        <dbReference type="PROSITE-ProRule" id="PRU00047"/>
    </source>
</evidence>
<dbReference type="CDD" id="cd06222">
    <property type="entry name" value="RNase_H_like"/>
    <property type="match status" value="1"/>
</dbReference>
<dbReference type="Gene3D" id="3.30.420.10">
    <property type="entry name" value="Ribonuclease H-like superfamily/Ribonuclease H"/>
    <property type="match status" value="1"/>
</dbReference>
<dbReference type="InterPro" id="IPR036397">
    <property type="entry name" value="RNaseH_sf"/>
</dbReference>
<evidence type="ECO:0008006" key="6">
    <source>
        <dbReference type="Google" id="ProtNLM"/>
    </source>
</evidence>
<keyword evidence="1" id="KW-0863">Zinc-finger</keyword>
<dbReference type="InterPro" id="IPR001878">
    <property type="entry name" value="Znf_CCHC"/>
</dbReference>
<evidence type="ECO:0000259" key="2">
    <source>
        <dbReference type="PROSITE" id="PS50158"/>
    </source>
</evidence>
<dbReference type="InterPro" id="IPR043502">
    <property type="entry name" value="DNA/RNA_pol_sf"/>
</dbReference>
<dbReference type="PROSITE" id="PS50878">
    <property type="entry name" value="RT_POL"/>
    <property type="match status" value="1"/>
</dbReference>
<evidence type="ECO:0000313" key="5">
    <source>
        <dbReference type="Proteomes" id="UP000596661"/>
    </source>
</evidence>
<evidence type="ECO:0000313" key="4">
    <source>
        <dbReference type="EnsemblPlants" id="cds.evm.model.03.517"/>
    </source>
</evidence>
<keyword evidence="5" id="KW-1185">Reference proteome</keyword>
<evidence type="ECO:0000259" key="3">
    <source>
        <dbReference type="PROSITE" id="PS50878"/>
    </source>
</evidence>
<dbReference type="Pfam" id="PF00078">
    <property type="entry name" value="RVT_1"/>
    <property type="match status" value="1"/>
</dbReference>
<dbReference type="InterPro" id="IPR036691">
    <property type="entry name" value="Endo/exonu/phosph_ase_sf"/>
</dbReference>
<dbReference type="PANTHER" id="PTHR33116:SF86">
    <property type="entry name" value="REVERSE TRANSCRIPTASE DOMAIN-CONTAINING PROTEIN"/>
    <property type="match status" value="1"/>
</dbReference>
<dbReference type="Gramene" id="evm.model.03.517">
    <property type="protein sequence ID" value="cds.evm.model.03.517"/>
    <property type="gene ID" value="evm.TU.03.517"/>
</dbReference>
<dbReference type="InterPro" id="IPR044730">
    <property type="entry name" value="RNase_H-like_dom_plant"/>
</dbReference>
<dbReference type="InterPro" id="IPR012337">
    <property type="entry name" value="RNaseH-like_sf"/>
</dbReference>
<feature type="domain" description="CCHC-type" evidence="2">
    <location>
        <begin position="99"/>
        <end position="114"/>
    </location>
</feature>
<keyword evidence="1" id="KW-0479">Metal-binding</keyword>
<accession>A0A803P9C5</accession>
<dbReference type="Pfam" id="PF13456">
    <property type="entry name" value="RVT_3"/>
    <property type="match status" value="1"/>
</dbReference>
<proteinExistence type="predicted"/>
<feature type="domain" description="Reverse transcriptase" evidence="3">
    <location>
        <begin position="873"/>
        <end position="1128"/>
    </location>
</feature>